<dbReference type="GO" id="GO:0030368">
    <property type="term" value="F:interleukin-17 receptor activity"/>
    <property type="evidence" value="ECO:0007669"/>
    <property type="project" value="InterPro"/>
</dbReference>
<feature type="domain" description="SEFIR" evidence="13">
    <location>
        <begin position="508"/>
        <end position="682"/>
    </location>
</feature>
<evidence type="ECO:0000313" key="15">
    <source>
        <dbReference type="Proteomes" id="UP000472277"/>
    </source>
</evidence>
<keyword evidence="10" id="KW-0395">Inflammatory response</keyword>
<dbReference type="PANTHER" id="PTHR15583:SF12">
    <property type="entry name" value="INTERLEUKIN-17 RECEPTOR C"/>
    <property type="match status" value="1"/>
</dbReference>
<dbReference type="InterPro" id="IPR039465">
    <property type="entry name" value="IL-17_rcpt-like"/>
</dbReference>
<evidence type="ECO:0000256" key="7">
    <source>
        <dbReference type="ARBA" id="ARBA00023136"/>
    </source>
</evidence>
<dbReference type="GO" id="GO:0006954">
    <property type="term" value="P:inflammatory response"/>
    <property type="evidence" value="ECO:0007669"/>
    <property type="project" value="UniProtKB-KW"/>
</dbReference>
<feature type="region of interest" description="Disordered" evidence="11">
    <location>
        <begin position="751"/>
        <end position="787"/>
    </location>
</feature>
<dbReference type="OMA" id="QCPFATS"/>
<dbReference type="GO" id="GO:0005886">
    <property type="term" value="C:plasma membrane"/>
    <property type="evidence" value="ECO:0007669"/>
    <property type="project" value="UniProtKB-SubCell"/>
</dbReference>
<evidence type="ECO:0000256" key="1">
    <source>
        <dbReference type="ARBA" id="ARBA00004162"/>
    </source>
</evidence>
<dbReference type="Proteomes" id="UP000472277">
    <property type="component" value="Chromosome 30"/>
</dbReference>
<keyword evidence="4 12" id="KW-0812">Transmembrane</keyword>
<evidence type="ECO:0000256" key="11">
    <source>
        <dbReference type="SAM" id="MobiDB-lite"/>
    </source>
</evidence>
<evidence type="ECO:0000256" key="5">
    <source>
        <dbReference type="ARBA" id="ARBA00022729"/>
    </source>
</evidence>
<keyword evidence="7 12" id="KW-0472">Membrane</keyword>
<dbReference type="InterPro" id="IPR013568">
    <property type="entry name" value="SEFIR_dom"/>
</dbReference>
<keyword evidence="5" id="KW-0732">Signal</keyword>
<evidence type="ECO:0000256" key="6">
    <source>
        <dbReference type="ARBA" id="ARBA00022989"/>
    </source>
</evidence>
<evidence type="ECO:0000313" key="14">
    <source>
        <dbReference type="Ensembl" id="ENSSTUP00000016679.1"/>
    </source>
</evidence>
<reference evidence="14" key="1">
    <citation type="submission" date="2025-08" db="UniProtKB">
        <authorList>
            <consortium name="Ensembl"/>
        </authorList>
    </citation>
    <scope>IDENTIFICATION</scope>
</reference>
<feature type="compositionally biased region" description="Basic and acidic residues" evidence="11">
    <location>
        <begin position="152"/>
        <end position="161"/>
    </location>
</feature>
<evidence type="ECO:0000256" key="4">
    <source>
        <dbReference type="ARBA" id="ARBA00022692"/>
    </source>
</evidence>
<dbReference type="Pfam" id="PF08357">
    <property type="entry name" value="SEFIR"/>
    <property type="match status" value="1"/>
</dbReference>
<dbReference type="Gene3D" id="3.40.50.11530">
    <property type="match status" value="1"/>
</dbReference>
<feature type="compositionally biased region" description="Acidic residues" evidence="11">
    <location>
        <begin position="139"/>
        <end position="151"/>
    </location>
</feature>
<reference evidence="14" key="2">
    <citation type="submission" date="2025-09" db="UniProtKB">
        <authorList>
            <consortium name="Ensembl"/>
        </authorList>
    </citation>
    <scope>IDENTIFICATION</scope>
</reference>
<evidence type="ECO:0000256" key="3">
    <source>
        <dbReference type="ARBA" id="ARBA00022475"/>
    </source>
</evidence>
<accession>A0A673WXD4</accession>
<dbReference type="PROSITE" id="PS51534">
    <property type="entry name" value="SEFIR"/>
    <property type="match status" value="1"/>
</dbReference>
<dbReference type="PANTHER" id="PTHR15583">
    <property type="entry name" value="INTERLEUKIN-17 RECEPTOR"/>
    <property type="match status" value="1"/>
</dbReference>
<keyword evidence="6 12" id="KW-1133">Transmembrane helix</keyword>
<dbReference type="GeneTree" id="ENSGT00940000168503"/>
<evidence type="ECO:0000259" key="13">
    <source>
        <dbReference type="PROSITE" id="PS51534"/>
    </source>
</evidence>
<keyword evidence="15" id="KW-1185">Reference proteome</keyword>
<dbReference type="InterPro" id="IPR027841">
    <property type="entry name" value="IL-17_rcpt_C/E_N"/>
</dbReference>
<comment type="subcellular location">
    <subcellularLocation>
        <location evidence="1">Cell membrane</location>
        <topology evidence="1">Single-pass membrane protein</topology>
    </subcellularLocation>
    <subcellularLocation>
        <location evidence="2">Membrane</location>
        <topology evidence="2">Single-pass type I membrane protein</topology>
    </subcellularLocation>
</comment>
<dbReference type="AlphaFoldDB" id="A0A673WXD4"/>
<evidence type="ECO:0000256" key="10">
    <source>
        <dbReference type="ARBA" id="ARBA00023198"/>
    </source>
</evidence>
<keyword evidence="3" id="KW-1003">Cell membrane</keyword>
<keyword evidence="9" id="KW-0325">Glycoprotein</keyword>
<evidence type="ECO:0000256" key="9">
    <source>
        <dbReference type="ARBA" id="ARBA00023180"/>
    </source>
</evidence>
<evidence type="ECO:0000256" key="2">
    <source>
        <dbReference type="ARBA" id="ARBA00004479"/>
    </source>
</evidence>
<protein>
    <recommendedName>
        <fullName evidence="13">SEFIR domain-containing protein</fullName>
    </recommendedName>
</protein>
<feature type="transmembrane region" description="Helical" evidence="12">
    <location>
        <begin position="464"/>
        <end position="485"/>
    </location>
</feature>
<dbReference type="Ensembl" id="ENSSTUT00000017583.1">
    <property type="protein sequence ID" value="ENSSTUP00000016679.1"/>
    <property type="gene ID" value="ENSSTUG00000007602.1"/>
</dbReference>
<dbReference type="InParanoid" id="A0A673WXD4"/>
<name>A0A673WXD4_SALTR</name>
<evidence type="ECO:0000256" key="12">
    <source>
        <dbReference type="SAM" id="Phobius"/>
    </source>
</evidence>
<evidence type="ECO:0000256" key="8">
    <source>
        <dbReference type="ARBA" id="ARBA00023170"/>
    </source>
</evidence>
<organism evidence="14 15">
    <name type="scientific">Salmo trutta</name>
    <name type="common">Brown trout</name>
    <dbReference type="NCBI Taxonomy" id="8032"/>
    <lineage>
        <taxon>Eukaryota</taxon>
        <taxon>Metazoa</taxon>
        <taxon>Chordata</taxon>
        <taxon>Craniata</taxon>
        <taxon>Vertebrata</taxon>
        <taxon>Euteleostomi</taxon>
        <taxon>Actinopterygii</taxon>
        <taxon>Neopterygii</taxon>
        <taxon>Teleostei</taxon>
        <taxon>Protacanthopterygii</taxon>
        <taxon>Salmoniformes</taxon>
        <taxon>Salmonidae</taxon>
        <taxon>Salmoninae</taxon>
        <taxon>Salmo</taxon>
    </lineage>
</organism>
<sequence length="787" mass="86108">MVLESVRSAQLPSLFQTDFSDRALAQEGLNLGRISAVRGVVVPMARLFPCTHFVLLLLLQLRSPSAGALEMIDGAHRLTCDQGLTDCSVKDVALPGMKGPVKVSRLELSVFLCCINGQYCKPCLRVTVFFTIKDKNEDQEVSGDYGDEDDSSNQKELREESLLGMPRSTTASVTVCYSYPNILNRCKEVTFTLIHSALGDQHPPELRLSLLLEPEPVQYGSPVNVHALNTSVTTTIPSLEDVCSPDLDSVVKECDVPKLRAVIDKKRGVAVLQLDSSNKTPTSEMGMCQMFGTGEPCRYQNWSQREMSIPLRSIAPCLCFQVWWKGQNLRREICPFMNNKELFRRMWDNNVSVSVEEAQTNVGNGTVLSWNVTAPCRLEGELWLCRKGSAGGHCEELKGSRQRMHKHTHAGWTRTLHGHWLFFQKRGVFINVNPHPALCVQMKVQGMDTKLDPLCPFATPRNRWLLTLLIGLLLICLAILGAYVIHGALKGYVWRWLKDEDIKGAVGGGHIVLLYPPDNDQAVLGLVCRLGLSLSSLGFSVSLDLWSQAELSVLGPVPWLHSRLDRLQRQGGKVVLVLTQAAWERAEEWGSRGSRGWERDTLWGRGCDEDGESGVGCRSPYSDVFSASLSCILADYLQGRAGERFTLVQFESLPPGSCRPLPELFRGLPLFSLPSQSLGFLTELALGRGRGAASGRRRRAGGLRAASRALAGGLRGFVGGSAMLLLAGLPQDCVGAGVEDPWESVPLQPCLTTPPSSPDTCPRPAGWTGSKRAGEAGEEPGACSAGC</sequence>
<dbReference type="Pfam" id="PF15037">
    <property type="entry name" value="IL17_R_N"/>
    <property type="match status" value="1"/>
</dbReference>
<feature type="region of interest" description="Disordered" evidence="11">
    <location>
        <begin position="139"/>
        <end position="163"/>
    </location>
</feature>
<keyword evidence="8" id="KW-0675">Receptor</keyword>
<proteinExistence type="predicted"/>